<dbReference type="PANTHER" id="PTHR15071">
    <property type="entry name" value="MANNOSE-6-PHOSPHATE RECEPTOR FAMILY MEMBER"/>
    <property type="match status" value="1"/>
</dbReference>
<accession>A0A9D4C0T0</accession>
<dbReference type="Gene3D" id="2.70.130.10">
    <property type="entry name" value="Mannose-6-phosphate receptor binding domain"/>
    <property type="match status" value="1"/>
</dbReference>
<dbReference type="SUPFAM" id="SSF50911">
    <property type="entry name" value="Mannose 6-phosphate receptor domain"/>
    <property type="match status" value="1"/>
</dbReference>
<dbReference type="GO" id="GO:0000139">
    <property type="term" value="C:Golgi membrane"/>
    <property type="evidence" value="ECO:0007669"/>
    <property type="project" value="UniProtKB-SubCell"/>
</dbReference>
<evidence type="ECO:0000256" key="4">
    <source>
        <dbReference type="ARBA" id="ARBA00022729"/>
    </source>
</evidence>
<sequence>MRIASNNEAEHFYETATFVAYQFVSISIRTDLANGFRIDDSTFSIIRLAVTVGRTLFTTCTLACKEGEFTFDLSPLNTKNPRFSVNATSAGTSYMYTFQPCTPLAECGAATTAAACQTAQTAGSVSYNLGTSNSANFNGSIIANTLELQFTEGLEGRRTFIKMVCKKDGDPELKYEDESPSKNYKFILLSSYACQPSPTPSPGRGLSPGSVLVILYVLMFS</sequence>
<protein>
    <recommendedName>
        <fullName evidence="8">MRH domain-containing protein</fullName>
    </recommendedName>
</protein>
<keyword evidence="3" id="KW-0812">Transmembrane</keyword>
<evidence type="ECO:0000256" key="3">
    <source>
        <dbReference type="ARBA" id="ARBA00022692"/>
    </source>
</evidence>
<dbReference type="PROSITE" id="PS51914">
    <property type="entry name" value="MRH"/>
    <property type="match status" value="1"/>
</dbReference>
<evidence type="ECO:0000256" key="7">
    <source>
        <dbReference type="ARBA" id="ARBA00023157"/>
    </source>
</evidence>
<evidence type="ECO:0000313" key="9">
    <source>
        <dbReference type="EMBL" id="KAH3715075.1"/>
    </source>
</evidence>
<evidence type="ECO:0000256" key="5">
    <source>
        <dbReference type="ARBA" id="ARBA00022989"/>
    </source>
</evidence>
<feature type="domain" description="MRH" evidence="8">
    <location>
        <begin position="65"/>
        <end position="196"/>
    </location>
</feature>
<dbReference type="GO" id="GO:0010008">
    <property type="term" value="C:endosome membrane"/>
    <property type="evidence" value="ECO:0007669"/>
    <property type="project" value="UniProtKB-SubCell"/>
</dbReference>
<keyword evidence="2" id="KW-0813">Transport</keyword>
<evidence type="ECO:0000256" key="1">
    <source>
        <dbReference type="ARBA" id="ARBA00004308"/>
    </source>
</evidence>
<evidence type="ECO:0000256" key="2">
    <source>
        <dbReference type="ARBA" id="ARBA00022448"/>
    </source>
</evidence>
<dbReference type="PANTHER" id="PTHR15071:SF0">
    <property type="entry name" value="MANNOSE 6-PHOSPHATE RECEPTOR-LIKE PROTEIN 1"/>
    <property type="match status" value="1"/>
</dbReference>
<keyword evidence="6" id="KW-0472">Membrane</keyword>
<dbReference type="InterPro" id="IPR044865">
    <property type="entry name" value="MRH_dom"/>
</dbReference>
<evidence type="ECO:0000313" key="10">
    <source>
        <dbReference type="Proteomes" id="UP000828390"/>
    </source>
</evidence>
<name>A0A9D4C0T0_DREPO</name>
<dbReference type="InterPro" id="IPR009011">
    <property type="entry name" value="Man6P_isomerase_rcpt-bd_dom_sf"/>
</dbReference>
<reference evidence="9" key="2">
    <citation type="submission" date="2020-11" db="EMBL/GenBank/DDBJ databases">
        <authorList>
            <person name="McCartney M.A."/>
            <person name="Auch B."/>
            <person name="Kono T."/>
            <person name="Mallez S."/>
            <person name="Becker A."/>
            <person name="Gohl D.M."/>
            <person name="Silverstein K.A.T."/>
            <person name="Koren S."/>
            <person name="Bechman K.B."/>
            <person name="Herman A."/>
            <person name="Abrahante J.E."/>
            <person name="Garbe J."/>
        </authorList>
    </citation>
    <scope>NUCLEOTIDE SEQUENCE</scope>
    <source>
        <strain evidence="9">Duluth1</strain>
        <tissue evidence="9">Whole animal</tissue>
    </source>
</reference>
<dbReference type="GO" id="GO:0005802">
    <property type="term" value="C:trans-Golgi network"/>
    <property type="evidence" value="ECO:0007669"/>
    <property type="project" value="TreeGrafter"/>
</dbReference>
<reference evidence="9" key="1">
    <citation type="journal article" date="2019" name="bioRxiv">
        <title>The Genome of the Zebra Mussel, Dreissena polymorpha: A Resource for Invasive Species Research.</title>
        <authorList>
            <person name="McCartney M.A."/>
            <person name="Auch B."/>
            <person name="Kono T."/>
            <person name="Mallez S."/>
            <person name="Zhang Y."/>
            <person name="Obille A."/>
            <person name="Becker A."/>
            <person name="Abrahante J.E."/>
            <person name="Garbe J."/>
            <person name="Badalamenti J.P."/>
            <person name="Herman A."/>
            <person name="Mangelson H."/>
            <person name="Liachko I."/>
            <person name="Sullivan S."/>
            <person name="Sone E.D."/>
            <person name="Koren S."/>
            <person name="Silverstein K.A.T."/>
            <person name="Beckman K.B."/>
            <person name="Gohl D.M."/>
        </authorList>
    </citation>
    <scope>NUCLEOTIDE SEQUENCE</scope>
    <source>
        <strain evidence="9">Duluth1</strain>
        <tissue evidence="9">Whole animal</tissue>
    </source>
</reference>
<keyword evidence="4" id="KW-0732">Signal</keyword>
<evidence type="ECO:0000256" key="6">
    <source>
        <dbReference type="ARBA" id="ARBA00023136"/>
    </source>
</evidence>
<dbReference type="AlphaFoldDB" id="A0A9D4C0T0"/>
<keyword evidence="10" id="KW-1185">Reference proteome</keyword>
<dbReference type="EMBL" id="JAIWYP010000013">
    <property type="protein sequence ID" value="KAH3715075.1"/>
    <property type="molecule type" value="Genomic_DNA"/>
</dbReference>
<keyword evidence="5" id="KW-1133">Transmembrane helix</keyword>
<comment type="caution">
    <text evidence="9">The sequence shown here is derived from an EMBL/GenBank/DDBJ whole genome shotgun (WGS) entry which is preliminary data.</text>
</comment>
<dbReference type="Proteomes" id="UP000828390">
    <property type="component" value="Unassembled WGS sequence"/>
</dbReference>
<evidence type="ECO:0000259" key="8">
    <source>
        <dbReference type="PROSITE" id="PS51914"/>
    </source>
</evidence>
<comment type="subcellular location">
    <subcellularLocation>
        <location evidence="1">Endomembrane system</location>
    </subcellularLocation>
</comment>
<organism evidence="9 10">
    <name type="scientific">Dreissena polymorpha</name>
    <name type="common">Zebra mussel</name>
    <name type="synonym">Mytilus polymorpha</name>
    <dbReference type="NCBI Taxonomy" id="45954"/>
    <lineage>
        <taxon>Eukaryota</taxon>
        <taxon>Metazoa</taxon>
        <taxon>Spiralia</taxon>
        <taxon>Lophotrochozoa</taxon>
        <taxon>Mollusca</taxon>
        <taxon>Bivalvia</taxon>
        <taxon>Autobranchia</taxon>
        <taxon>Heteroconchia</taxon>
        <taxon>Euheterodonta</taxon>
        <taxon>Imparidentia</taxon>
        <taxon>Neoheterodontei</taxon>
        <taxon>Myida</taxon>
        <taxon>Dreissenoidea</taxon>
        <taxon>Dreissenidae</taxon>
        <taxon>Dreissena</taxon>
    </lineage>
</organism>
<keyword evidence="7" id="KW-1015">Disulfide bond</keyword>
<proteinExistence type="predicted"/>
<gene>
    <name evidence="9" type="ORF">DPMN_057779</name>
</gene>